<keyword evidence="3" id="KW-1185">Reference proteome</keyword>
<gene>
    <name evidence="2" type="ORF">V6N11_054943</name>
</gene>
<dbReference type="Proteomes" id="UP001396334">
    <property type="component" value="Unassembled WGS sequence"/>
</dbReference>
<dbReference type="EMBL" id="JBBPBN010000083">
    <property type="protein sequence ID" value="KAK8982958.1"/>
    <property type="molecule type" value="Genomic_DNA"/>
</dbReference>
<feature type="compositionally biased region" description="Basic and acidic residues" evidence="1">
    <location>
        <begin position="38"/>
        <end position="54"/>
    </location>
</feature>
<accession>A0ABR2P3E3</accession>
<evidence type="ECO:0000256" key="1">
    <source>
        <dbReference type="SAM" id="MobiDB-lite"/>
    </source>
</evidence>
<proteinExistence type="predicted"/>
<feature type="compositionally biased region" description="Basic residues" evidence="1">
    <location>
        <begin position="55"/>
        <end position="66"/>
    </location>
</feature>
<name>A0ABR2P3E3_9ROSI</name>
<feature type="region of interest" description="Disordered" evidence="1">
    <location>
        <begin position="32"/>
        <end position="121"/>
    </location>
</feature>
<comment type="caution">
    <text evidence="2">The sequence shown here is derived from an EMBL/GenBank/DDBJ whole genome shotgun (WGS) entry which is preliminary data.</text>
</comment>
<sequence length="121" mass="13233">MATPEFLLSARRPLQPKNTTAANVNFAVVLTKQVNSKPKQEHHPDDVSNKENLNHHHPKSQHHVRYTHHDGEEQEDGVGVGGGAQRHEEETGAAEIGQGEDGEDFEREGRQTKETAGDGGG</sequence>
<feature type="compositionally biased region" description="Basic and acidic residues" evidence="1">
    <location>
        <begin position="107"/>
        <end position="121"/>
    </location>
</feature>
<protein>
    <submittedName>
        <fullName evidence="2">Uncharacterized protein</fullName>
    </submittedName>
</protein>
<organism evidence="2 3">
    <name type="scientific">Hibiscus sabdariffa</name>
    <name type="common">roselle</name>
    <dbReference type="NCBI Taxonomy" id="183260"/>
    <lineage>
        <taxon>Eukaryota</taxon>
        <taxon>Viridiplantae</taxon>
        <taxon>Streptophyta</taxon>
        <taxon>Embryophyta</taxon>
        <taxon>Tracheophyta</taxon>
        <taxon>Spermatophyta</taxon>
        <taxon>Magnoliopsida</taxon>
        <taxon>eudicotyledons</taxon>
        <taxon>Gunneridae</taxon>
        <taxon>Pentapetalae</taxon>
        <taxon>rosids</taxon>
        <taxon>malvids</taxon>
        <taxon>Malvales</taxon>
        <taxon>Malvaceae</taxon>
        <taxon>Malvoideae</taxon>
        <taxon>Hibiscus</taxon>
    </lineage>
</organism>
<reference evidence="2 3" key="1">
    <citation type="journal article" date="2024" name="G3 (Bethesda)">
        <title>Genome assembly of Hibiscus sabdariffa L. provides insights into metabolisms of medicinal natural products.</title>
        <authorList>
            <person name="Kim T."/>
        </authorList>
    </citation>
    <scope>NUCLEOTIDE SEQUENCE [LARGE SCALE GENOMIC DNA]</scope>
    <source>
        <strain evidence="2">TK-2024</strain>
        <tissue evidence="2">Old leaves</tissue>
    </source>
</reference>
<evidence type="ECO:0000313" key="2">
    <source>
        <dbReference type="EMBL" id="KAK8982958.1"/>
    </source>
</evidence>
<evidence type="ECO:0000313" key="3">
    <source>
        <dbReference type="Proteomes" id="UP001396334"/>
    </source>
</evidence>